<accession>A0A919D657</accession>
<dbReference type="RefSeq" id="WP_189957786.1">
    <property type="nucleotide sequence ID" value="NZ_BMVG01000029.1"/>
</dbReference>
<protein>
    <submittedName>
        <fullName evidence="1">Uncharacterized protein</fullName>
    </submittedName>
</protein>
<evidence type="ECO:0000313" key="1">
    <source>
        <dbReference type="EMBL" id="GHE11505.1"/>
    </source>
</evidence>
<proteinExistence type="predicted"/>
<reference evidence="1" key="1">
    <citation type="journal article" date="2014" name="Int. J. Syst. Evol. Microbiol.">
        <title>Complete genome sequence of Corynebacterium casei LMG S-19264T (=DSM 44701T), isolated from a smear-ripened cheese.</title>
        <authorList>
            <consortium name="US DOE Joint Genome Institute (JGI-PGF)"/>
            <person name="Walter F."/>
            <person name="Albersmeier A."/>
            <person name="Kalinowski J."/>
            <person name="Ruckert C."/>
        </authorList>
    </citation>
    <scope>NUCLEOTIDE SEQUENCE</scope>
    <source>
        <strain evidence="1">JCM 4714</strain>
    </source>
</reference>
<dbReference type="EMBL" id="BMVG01000029">
    <property type="protein sequence ID" value="GHE11505.1"/>
    <property type="molecule type" value="Genomic_DNA"/>
</dbReference>
<dbReference type="AlphaFoldDB" id="A0A919D657"/>
<keyword evidence="2" id="KW-1185">Reference proteome</keyword>
<dbReference type="Proteomes" id="UP000655443">
    <property type="component" value="Unassembled WGS sequence"/>
</dbReference>
<reference evidence="1" key="2">
    <citation type="submission" date="2020-09" db="EMBL/GenBank/DDBJ databases">
        <authorList>
            <person name="Sun Q."/>
            <person name="Ohkuma M."/>
        </authorList>
    </citation>
    <scope>NUCLEOTIDE SEQUENCE</scope>
    <source>
        <strain evidence="1">JCM 4714</strain>
    </source>
</reference>
<sequence length="92" mass="9962">MEEGWSPDGGFVGPDDAVFIPGIGYAPSWREADVAAQELNAVIEDLGLDRRIVRAIAHVGPNGEPVVWLRIEGVRLLAGLLEEIAGERRRAC</sequence>
<gene>
    <name evidence="1" type="ORF">GCM10010339_71520</name>
</gene>
<comment type="caution">
    <text evidence="1">The sequence shown here is derived from an EMBL/GenBank/DDBJ whole genome shotgun (WGS) entry which is preliminary data.</text>
</comment>
<name>A0A919D657_9ACTN</name>
<organism evidence="1 2">
    <name type="scientific">Streptomyces alanosinicus</name>
    <dbReference type="NCBI Taxonomy" id="68171"/>
    <lineage>
        <taxon>Bacteria</taxon>
        <taxon>Bacillati</taxon>
        <taxon>Actinomycetota</taxon>
        <taxon>Actinomycetes</taxon>
        <taxon>Kitasatosporales</taxon>
        <taxon>Streptomycetaceae</taxon>
        <taxon>Streptomyces</taxon>
    </lineage>
</organism>
<evidence type="ECO:0000313" key="2">
    <source>
        <dbReference type="Proteomes" id="UP000655443"/>
    </source>
</evidence>